<feature type="repeat" description="WD" evidence="3">
    <location>
        <begin position="242"/>
        <end position="283"/>
    </location>
</feature>
<evidence type="ECO:0000313" key="5">
    <source>
        <dbReference type="EMBL" id="KAF8821356.1"/>
    </source>
</evidence>
<dbReference type="Pfam" id="PF00400">
    <property type="entry name" value="WD40"/>
    <property type="match status" value="3"/>
</dbReference>
<evidence type="ECO:0000256" key="1">
    <source>
        <dbReference type="ARBA" id="ARBA00022574"/>
    </source>
</evidence>
<evidence type="ECO:0000313" key="6">
    <source>
        <dbReference type="Proteomes" id="UP000823046"/>
    </source>
</evidence>
<dbReference type="PANTHER" id="PTHR19848:SF8">
    <property type="entry name" value="F-BOX AND WD REPEAT DOMAIN CONTAINING 7"/>
    <property type="match status" value="1"/>
</dbReference>
<evidence type="ECO:0000256" key="2">
    <source>
        <dbReference type="ARBA" id="ARBA00022737"/>
    </source>
</evidence>
<feature type="compositionally biased region" description="Basic and acidic residues" evidence="4">
    <location>
        <begin position="384"/>
        <end position="397"/>
    </location>
</feature>
<keyword evidence="2" id="KW-0677">Repeat</keyword>
<evidence type="ECO:0000256" key="4">
    <source>
        <dbReference type="SAM" id="MobiDB-lite"/>
    </source>
</evidence>
<gene>
    <name evidence="5" type="ORF">IE077_000300</name>
</gene>
<dbReference type="SMART" id="SM00320">
    <property type="entry name" value="WD40"/>
    <property type="match status" value="6"/>
</dbReference>
<dbReference type="SUPFAM" id="SSF50978">
    <property type="entry name" value="WD40 repeat-like"/>
    <property type="match status" value="1"/>
</dbReference>
<feature type="region of interest" description="Disordered" evidence="4">
    <location>
        <begin position="381"/>
        <end position="402"/>
    </location>
</feature>
<keyword evidence="6" id="KW-1185">Reference proteome</keyword>
<sequence>MQAVGMNLVAGCPPPSRSFTPLPFPSSGNWEPIVRLGGYPLQKVKSTATSFYSTSDATAPLFLTRGINRVRFSPDGRWLATAGTRGELSVWDVECCSNLLHLPFAHADAINDFAWHTSSAYIYTVSSDQALKLFSLKEASHSRSVQNVFASSHTSSLNQRACSVNTADANQFQNSNATRKHAFPEISFTTEVAGRQNAHAGAILSVASPHSVWGGSPVYTGGYDELMRQWDLRLMRLPCLEVKVDNGPVSSIEFSSDDRICCTASFSGHVRLWHAHSLRIIRSILASNRSPCSHALFSLNNKYLLCTSTDETSRLWSMCATSSTSATLFGVARSTINTCPHSFSRDPIRASALIQSCADKATSSFSNASFSMDAAMPNARLSTHNRDSSHPQDDSDRNNGVSVIPDLQEHISGGNECISEEKYPSLLNWSDFEGPYVNLVPYSSRIVSLNSSTEALKLWWADTTKQSKNATSSNGKSTKSDNLCQPRNSTPMMQPKNGNPMDNSTLLDFPTNVRGLSFIEALPVENMSSTNFDYCPYSDFWRDRVLVPAQDGCLHVYHALTGIHEHQLLRLQHPSSFVTSVSTHPNHNLGIIATATGEPDGAATLWMFVPERVQAYEM</sequence>
<accession>A0ABQ7JBK6</accession>
<dbReference type="Proteomes" id="UP000823046">
    <property type="component" value="Unassembled WGS sequence"/>
</dbReference>
<dbReference type="InterPro" id="IPR001680">
    <property type="entry name" value="WD40_rpt"/>
</dbReference>
<feature type="region of interest" description="Disordered" evidence="4">
    <location>
        <begin position="467"/>
        <end position="498"/>
    </location>
</feature>
<reference evidence="5 6" key="1">
    <citation type="journal article" date="2020" name="bioRxiv">
        <title>Metabolic contributions of an alphaproteobacterial endosymbiont in the apicomplexan Cardiosporidium cionae.</title>
        <authorList>
            <person name="Hunter E.S."/>
            <person name="Paight C.J."/>
            <person name="Lane C.E."/>
        </authorList>
    </citation>
    <scope>NUCLEOTIDE SEQUENCE [LARGE SCALE GENOMIC DNA]</scope>
    <source>
        <strain evidence="5">ESH_2018</strain>
    </source>
</reference>
<keyword evidence="1 3" id="KW-0853">WD repeat</keyword>
<proteinExistence type="predicted"/>
<dbReference type="PANTHER" id="PTHR19848">
    <property type="entry name" value="WD40 REPEAT PROTEIN"/>
    <property type="match status" value="1"/>
</dbReference>
<organism evidence="5 6">
    <name type="scientific">Cardiosporidium cionae</name>
    <dbReference type="NCBI Taxonomy" id="476202"/>
    <lineage>
        <taxon>Eukaryota</taxon>
        <taxon>Sar</taxon>
        <taxon>Alveolata</taxon>
        <taxon>Apicomplexa</taxon>
        <taxon>Aconoidasida</taxon>
        <taxon>Nephromycida</taxon>
        <taxon>Cardiosporidium</taxon>
    </lineage>
</organism>
<evidence type="ECO:0000256" key="3">
    <source>
        <dbReference type="PROSITE-ProRule" id="PRU00221"/>
    </source>
</evidence>
<comment type="caution">
    <text evidence="5">The sequence shown here is derived from an EMBL/GenBank/DDBJ whole genome shotgun (WGS) entry which is preliminary data.</text>
</comment>
<dbReference type="InterPro" id="IPR015943">
    <property type="entry name" value="WD40/YVTN_repeat-like_dom_sf"/>
</dbReference>
<protein>
    <submittedName>
        <fullName evidence="5">WD domain, G-beta repeat-containing protein</fullName>
    </submittedName>
</protein>
<dbReference type="InterPro" id="IPR036322">
    <property type="entry name" value="WD40_repeat_dom_sf"/>
</dbReference>
<dbReference type="Gene3D" id="2.130.10.10">
    <property type="entry name" value="YVTN repeat-like/Quinoprotein amine dehydrogenase"/>
    <property type="match status" value="2"/>
</dbReference>
<feature type="repeat" description="WD" evidence="3">
    <location>
        <begin position="67"/>
        <end position="94"/>
    </location>
</feature>
<dbReference type="EMBL" id="JADAQX010000190">
    <property type="protein sequence ID" value="KAF8821356.1"/>
    <property type="molecule type" value="Genomic_DNA"/>
</dbReference>
<dbReference type="PROSITE" id="PS50082">
    <property type="entry name" value="WD_REPEATS_2"/>
    <property type="match status" value="2"/>
</dbReference>
<name>A0ABQ7JBK6_9APIC</name>